<dbReference type="PRINTS" id="PR01859">
    <property type="entry name" value="ADAMTS2"/>
</dbReference>
<dbReference type="PROSITE" id="PS50900">
    <property type="entry name" value="PLAC"/>
    <property type="match status" value="1"/>
</dbReference>
<gene>
    <name evidence="14" type="ORF">D623_10012500</name>
</gene>
<feature type="zinc finger region" description="TRAF-type" evidence="11">
    <location>
        <begin position="46"/>
        <end position="116"/>
    </location>
</feature>
<keyword evidence="2" id="KW-0964">Secreted</keyword>
<dbReference type="FunFam" id="2.20.100.10:FF:000011">
    <property type="entry name" value="A disintegrin and metalloproteinase with thrombospondin motifs 3"/>
    <property type="match status" value="1"/>
</dbReference>
<evidence type="ECO:0000256" key="4">
    <source>
        <dbReference type="ARBA" id="ARBA00022723"/>
    </source>
</evidence>
<evidence type="ECO:0000313" key="15">
    <source>
        <dbReference type="Proteomes" id="UP000052978"/>
    </source>
</evidence>
<dbReference type="InterPro" id="IPR036322">
    <property type="entry name" value="WD40_repeat_dom_sf"/>
</dbReference>
<dbReference type="PROSITE" id="PS50092">
    <property type="entry name" value="TSP1"/>
    <property type="match status" value="3"/>
</dbReference>
<dbReference type="SUPFAM" id="SSF50978">
    <property type="entry name" value="WD40 repeat-like"/>
    <property type="match status" value="1"/>
</dbReference>
<keyword evidence="7 11" id="KW-0863">Zinc-finger</keyword>
<dbReference type="Gene3D" id="2.20.100.10">
    <property type="entry name" value="Thrombospondin type-1 (TSP1) repeat"/>
    <property type="match status" value="3"/>
</dbReference>
<dbReference type="Gene3D" id="2.60.120.830">
    <property type="match status" value="1"/>
</dbReference>
<proteinExistence type="predicted"/>
<dbReference type="FunFam" id="2.60.120.830:FF:000001">
    <property type="entry name" value="A disintegrin and metalloproteinase with thrombospondin motifs 1"/>
    <property type="match status" value="1"/>
</dbReference>
<dbReference type="GO" id="GO:0030198">
    <property type="term" value="P:extracellular matrix organization"/>
    <property type="evidence" value="ECO:0007669"/>
    <property type="project" value="InterPro"/>
</dbReference>
<dbReference type="PROSITE" id="PS50145">
    <property type="entry name" value="ZF_TRAF"/>
    <property type="match status" value="1"/>
</dbReference>
<name>S7N0K0_MYOBR</name>
<dbReference type="AlphaFoldDB" id="S7N0K0"/>
<dbReference type="PANTHER" id="PTHR13723:SF141">
    <property type="entry name" value="A DISINTEGRIN AND METALLOPROTEINASE WITH THROMBOSPONDIN MOTIFS 2"/>
    <property type="match status" value="1"/>
</dbReference>
<evidence type="ECO:0000256" key="5">
    <source>
        <dbReference type="ARBA" id="ARBA00022729"/>
    </source>
</evidence>
<dbReference type="SMART" id="SM00209">
    <property type="entry name" value="TSP1"/>
    <property type="match status" value="3"/>
</dbReference>
<keyword evidence="8 11" id="KW-0862">Zinc</keyword>
<dbReference type="InterPro" id="IPR000884">
    <property type="entry name" value="TSP1_rpt"/>
</dbReference>
<evidence type="ECO:0000256" key="3">
    <source>
        <dbReference type="ARBA" id="ARBA00022530"/>
    </source>
</evidence>
<dbReference type="PANTHER" id="PTHR13723">
    <property type="entry name" value="ADAMTS A DISINTEGRIN AND METALLOPROTEASE WITH THROMBOSPONDIN MOTIFS PROTEASE"/>
    <property type="match status" value="1"/>
</dbReference>
<evidence type="ECO:0000256" key="1">
    <source>
        <dbReference type="ARBA" id="ARBA00004498"/>
    </source>
</evidence>
<sequence length="793" mass="89747">MAEQPQGALHPLQAYCQAAGVGKPIIFEVDPQGCPFIIKLSAWKDHENSCDYRPVWCPNNPNCPFLFKMNLEAHLKEYKHIKCPHSKYTCTFIGNHNMYETHLETCHFEGLKEFLQEMDDYFHEMHVVWAQKDQEITFLCSMLGKFSEKIDQLEKSLEFKFNVLDENQSKLSKELMEFQRDTSMLNNELSHINAWLNMGILGSYDPQQIFKYKGNFGANRAPSDVSVSTPVAPLTRTSRVWSMDNMICTQILLCHQSGITALAVPRGQLFSGAVDSTVKKVGCDGVIGSNKQEDKCGVCGGDNSHCKVVKGMFTRSPKKLGYIKMFEIPTGARHLLIQEAYITSHHLAVKNLETGKFILNEENDIDPSSKSFIAMGVEWEYRDEDGRETLQTMGPLHGTIAVLVIPQGDTRISLTYKYMIHEDSLNVDDNQVLEEDSVGYEWALKKWSLCSKPCGGGSQFTKYGCRRRLDLKMVHRSFCDALPKPKAIRRACNPQECSQPVWVMGEWEPCSQSCGRTGTQVRSVRCIQPLHNNTTRTVHTKHCNDARPEGRRACNRELCPGQWRAGPWSQCSVTCGNGTQERPVLCRTTDDSFGICREERPETARTCRLGPCPRNISDPSKKSYVVQWLSRPDPDSQVQKSSSKGRCQGDKSMFCRMEVLSRYCSIPGYNKLCCKSCNLHDNLTDVDDRARPPPGKHNDIEELMPTLPVPTLVMEVQPAPGTPLEVPLNASSTNATKDHPETNAVDVPYKINRLNNEVQPPNLIPRRPSPYEKTRNQRIQELIDEMRKKEILG</sequence>
<keyword evidence="10" id="KW-0325">Glycoprotein</keyword>
<dbReference type="GO" id="GO:0031012">
    <property type="term" value="C:extracellular matrix"/>
    <property type="evidence" value="ECO:0007669"/>
    <property type="project" value="TreeGrafter"/>
</dbReference>
<protein>
    <submittedName>
        <fullName evidence="14">A disintegrin and metalloproteinase with thrombospondin motifs 2</fullName>
    </submittedName>
</protein>
<dbReference type="InterPro" id="IPR050439">
    <property type="entry name" value="ADAMTS_ADAMTS-like"/>
</dbReference>
<dbReference type="InterPro" id="IPR013273">
    <property type="entry name" value="ADAMTS/ADAMTS-like"/>
</dbReference>
<dbReference type="SUPFAM" id="SSF49599">
    <property type="entry name" value="TRAF domain-like"/>
    <property type="match status" value="2"/>
</dbReference>
<dbReference type="InterPro" id="IPR013083">
    <property type="entry name" value="Znf_RING/FYVE/PHD"/>
</dbReference>
<keyword evidence="5" id="KW-0732">Signal</keyword>
<dbReference type="EMBL" id="KE162988">
    <property type="protein sequence ID" value="EPQ10454.1"/>
    <property type="molecule type" value="Genomic_DNA"/>
</dbReference>
<dbReference type="PRINTS" id="PR01857">
    <property type="entry name" value="ADAMTSFAMILY"/>
</dbReference>
<organism evidence="14 15">
    <name type="scientific">Myotis brandtii</name>
    <name type="common">Brandt's bat</name>
    <dbReference type="NCBI Taxonomy" id="109478"/>
    <lineage>
        <taxon>Eukaryota</taxon>
        <taxon>Metazoa</taxon>
        <taxon>Chordata</taxon>
        <taxon>Craniata</taxon>
        <taxon>Vertebrata</taxon>
        <taxon>Euteleostomi</taxon>
        <taxon>Mammalia</taxon>
        <taxon>Eutheria</taxon>
        <taxon>Laurasiatheria</taxon>
        <taxon>Chiroptera</taxon>
        <taxon>Yangochiroptera</taxon>
        <taxon>Vespertilionidae</taxon>
        <taxon>Myotis</taxon>
    </lineage>
</organism>
<dbReference type="GO" id="GO:0006508">
    <property type="term" value="P:proteolysis"/>
    <property type="evidence" value="ECO:0007669"/>
    <property type="project" value="TreeGrafter"/>
</dbReference>
<evidence type="ECO:0000256" key="8">
    <source>
        <dbReference type="ARBA" id="ARBA00022833"/>
    </source>
</evidence>
<keyword evidence="3" id="KW-0272">Extracellular matrix</keyword>
<reference evidence="14 15" key="1">
    <citation type="journal article" date="2013" name="Nat. Commun.">
        <title>Genome analysis reveals insights into physiology and longevity of the Brandt's bat Myotis brandtii.</title>
        <authorList>
            <person name="Seim I."/>
            <person name="Fang X."/>
            <person name="Xiong Z."/>
            <person name="Lobanov A.V."/>
            <person name="Huang Z."/>
            <person name="Ma S."/>
            <person name="Feng Y."/>
            <person name="Turanov A.A."/>
            <person name="Zhu Y."/>
            <person name="Lenz T.L."/>
            <person name="Gerashchenko M.V."/>
            <person name="Fan D."/>
            <person name="Hee Yim S."/>
            <person name="Yao X."/>
            <person name="Jordan D."/>
            <person name="Xiong Y."/>
            <person name="Ma Y."/>
            <person name="Lyapunov A.N."/>
            <person name="Chen G."/>
            <person name="Kulakova O.I."/>
            <person name="Sun Y."/>
            <person name="Lee S.G."/>
            <person name="Bronson R.T."/>
            <person name="Moskalev A.A."/>
            <person name="Sunyaev S.R."/>
            <person name="Zhang G."/>
            <person name="Krogh A."/>
            <person name="Wang J."/>
            <person name="Gladyshev V.N."/>
        </authorList>
    </citation>
    <scope>NUCLEOTIDE SEQUENCE [LARGE SCALE GENOMIC DNA]</scope>
</reference>
<feature type="domain" description="TRAF-type" evidence="12">
    <location>
        <begin position="46"/>
        <end position="116"/>
    </location>
</feature>
<dbReference type="Proteomes" id="UP000052978">
    <property type="component" value="Unassembled WGS sequence"/>
</dbReference>
<dbReference type="InterPro" id="IPR010294">
    <property type="entry name" value="ADAMTS_spacer1"/>
</dbReference>
<dbReference type="SUPFAM" id="SSF82895">
    <property type="entry name" value="TSP-1 type 1 repeat"/>
    <property type="match status" value="3"/>
</dbReference>
<evidence type="ECO:0000256" key="9">
    <source>
        <dbReference type="ARBA" id="ARBA00023157"/>
    </source>
</evidence>
<dbReference type="InterPro" id="IPR013275">
    <property type="entry name" value="Pept_M12B_ADAM-TS2"/>
</dbReference>
<dbReference type="Gene3D" id="3.30.40.10">
    <property type="entry name" value="Zinc/RING finger domain, C3HC4 (zinc finger)"/>
    <property type="match status" value="1"/>
</dbReference>
<evidence type="ECO:0000256" key="11">
    <source>
        <dbReference type="PROSITE-ProRule" id="PRU00207"/>
    </source>
</evidence>
<dbReference type="InterPro" id="IPR045371">
    <property type="entry name" value="ADAMTS_CR_3"/>
</dbReference>
<dbReference type="InterPro" id="IPR036383">
    <property type="entry name" value="TSP1_rpt_sf"/>
</dbReference>
<evidence type="ECO:0000313" key="14">
    <source>
        <dbReference type="EMBL" id="EPQ10454.1"/>
    </source>
</evidence>
<dbReference type="Pfam" id="PF05986">
    <property type="entry name" value="ADAMTS_spacer1"/>
    <property type="match status" value="1"/>
</dbReference>
<dbReference type="FunFam" id="3.30.40.10:FF:000210">
    <property type="entry name" value="E3 ubiquitin-protein ligase TRAF7 isoform X1"/>
    <property type="match status" value="1"/>
</dbReference>
<dbReference type="Pfam" id="PF19030">
    <property type="entry name" value="TSP1_ADAMTS"/>
    <property type="match status" value="3"/>
</dbReference>
<keyword evidence="15" id="KW-1185">Reference proteome</keyword>
<dbReference type="GO" id="GO:0007229">
    <property type="term" value="P:integrin-mediated signaling pathway"/>
    <property type="evidence" value="ECO:0007669"/>
    <property type="project" value="UniProtKB-KW"/>
</dbReference>
<accession>S7N0K0</accession>
<feature type="domain" description="PLAC" evidence="13">
    <location>
        <begin position="643"/>
        <end position="681"/>
    </location>
</feature>
<keyword evidence="6" id="KW-0677">Repeat</keyword>
<dbReference type="GO" id="GO:0008270">
    <property type="term" value="F:zinc ion binding"/>
    <property type="evidence" value="ECO:0007669"/>
    <property type="project" value="UniProtKB-KW"/>
</dbReference>
<evidence type="ECO:0000259" key="12">
    <source>
        <dbReference type="PROSITE" id="PS50145"/>
    </source>
</evidence>
<dbReference type="Pfam" id="PF19236">
    <property type="entry name" value="ADAMTS_CR_3"/>
    <property type="match status" value="1"/>
</dbReference>
<dbReference type="InterPro" id="IPR001293">
    <property type="entry name" value="Znf_TRAF"/>
</dbReference>
<evidence type="ECO:0000256" key="2">
    <source>
        <dbReference type="ARBA" id="ARBA00022525"/>
    </source>
</evidence>
<evidence type="ECO:0000256" key="6">
    <source>
        <dbReference type="ARBA" id="ARBA00022737"/>
    </source>
</evidence>
<keyword evidence="4 11" id="KW-0479">Metal-binding</keyword>
<evidence type="ECO:0000256" key="7">
    <source>
        <dbReference type="ARBA" id="ARBA00022771"/>
    </source>
</evidence>
<dbReference type="GO" id="GO:0004222">
    <property type="term" value="F:metalloendopeptidase activity"/>
    <property type="evidence" value="ECO:0007669"/>
    <property type="project" value="TreeGrafter"/>
</dbReference>
<keyword evidence="14" id="KW-0401">Integrin</keyword>
<evidence type="ECO:0000259" key="13">
    <source>
        <dbReference type="PROSITE" id="PS50900"/>
    </source>
</evidence>
<comment type="subcellular location">
    <subcellularLocation>
        <location evidence="1">Secreted</location>
        <location evidence="1">Extracellular space</location>
        <location evidence="1">Extracellular matrix</location>
    </subcellularLocation>
</comment>
<evidence type="ECO:0000256" key="10">
    <source>
        <dbReference type="ARBA" id="ARBA00023180"/>
    </source>
</evidence>
<dbReference type="InterPro" id="IPR010909">
    <property type="entry name" value="PLAC"/>
</dbReference>
<dbReference type="FunFam" id="2.20.100.10:FF:000030">
    <property type="entry name" value="A disintegrin and metalloproteinase with thrombospondin motifs 3"/>
    <property type="match status" value="1"/>
</dbReference>
<keyword evidence="9" id="KW-1015">Disulfide bond</keyword>